<dbReference type="GeneID" id="94825095"/>
<protein>
    <submittedName>
        <fullName evidence="2">Uncharacterized protein</fullName>
    </submittedName>
</protein>
<accession>A0A1J4JJP8</accession>
<feature type="region of interest" description="Disordered" evidence="1">
    <location>
        <begin position="1"/>
        <end position="52"/>
    </location>
</feature>
<feature type="region of interest" description="Disordered" evidence="1">
    <location>
        <begin position="68"/>
        <end position="90"/>
    </location>
</feature>
<proteinExistence type="predicted"/>
<dbReference type="VEuPathDB" id="TrichDB:TRFO_01923"/>
<dbReference type="EMBL" id="MLAK01001037">
    <property type="protein sequence ID" value="OHS98841.1"/>
    <property type="molecule type" value="Genomic_DNA"/>
</dbReference>
<gene>
    <name evidence="2" type="ORF">TRFO_01923</name>
</gene>
<dbReference type="Proteomes" id="UP000179807">
    <property type="component" value="Unassembled WGS sequence"/>
</dbReference>
<name>A0A1J4JJP8_9EUKA</name>
<comment type="caution">
    <text evidence="2">The sequence shown here is derived from an EMBL/GenBank/DDBJ whole genome shotgun (WGS) entry which is preliminary data.</text>
</comment>
<organism evidence="2 3">
    <name type="scientific">Tritrichomonas foetus</name>
    <dbReference type="NCBI Taxonomy" id="1144522"/>
    <lineage>
        <taxon>Eukaryota</taxon>
        <taxon>Metamonada</taxon>
        <taxon>Parabasalia</taxon>
        <taxon>Tritrichomonadida</taxon>
        <taxon>Tritrichomonadidae</taxon>
        <taxon>Tritrichomonas</taxon>
    </lineage>
</organism>
<evidence type="ECO:0000313" key="3">
    <source>
        <dbReference type="Proteomes" id="UP000179807"/>
    </source>
</evidence>
<dbReference type="RefSeq" id="XP_068351978.1">
    <property type="nucleotide sequence ID" value="XM_068490391.1"/>
</dbReference>
<reference evidence="2" key="1">
    <citation type="submission" date="2016-10" db="EMBL/GenBank/DDBJ databases">
        <authorList>
            <person name="Benchimol M."/>
            <person name="Almeida L.G."/>
            <person name="Vasconcelos A.T."/>
            <person name="Perreira-Neves A."/>
            <person name="Rosa I.A."/>
            <person name="Tasca T."/>
            <person name="Bogo M.R."/>
            <person name="de Souza W."/>
        </authorList>
    </citation>
    <scope>NUCLEOTIDE SEQUENCE [LARGE SCALE GENOMIC DNA]</scope>
    <source>
        <strain evidence="2">K</strain>
    </source>
</reference>
<dbReference type="AlphaFoldDB" id="A0A1J4JJP8"/>
<keyword evidence="3" id="KW-1185">Reference proteome</keyword>
<sequence length="90" mass="10093">MSDRKKSQKDVENVREERRTKKDSDSKSQKKDRSERKEKTEKPNKKKDLIVQAVQVPRSAAIALFKAAGLGSTSGSEIKARLSVPKPKAK</sequence>
<evidence type="ECO:0000256" key="1">
    <source>
        <dbReference type="SAM" id="MobiDB-lite"/>
    </source>
</evidence>
<feature type="compositionally biased region" description="Basic and acidic residues" evidence="1">
    <location>
        <begin position="1"/>
        <end position="49"/>
    </location>
</feature>
<evidence type="ECO:0000313" key="2">
    <source>
        <dbReference type="EMBL" id="OHS98841.1"/>
    </source>
</evidence>